<evidence type="ECO:0000259" key="1">
    <source>
        <dbReference type="Pfam" id="PF16657"/>
    </source>
</evidence>
<keyword evidence="2" id="KW-0808">Transferase</keyword>
<proteinExistence type="predicted"/>
<organism evidence="2 3">
    <name type="scientific">Mycobacterium kansasii</name>
    <dbReference type="NCBI Taxonomy" id="1768"/>
    <lineage>
        <taxon>Bacteria</taxon>
        <taxon>Bacillati</taxon>
        <taxon>Actinomycetota</taxon>
        <taxon>Actinomycetes</taxon>
        <taxon>Mycobacteriales</taxon>
        <taxon>Mycobacteriaceae</taxon>
        <taxon>Mycobacterium</taxon>
    </lineage>
</organism>
<dbReference type="Proteomes" id="UP000189229">
    <property type="component" value="Unassembled WGS sequence"/>
</dbReference>
<gene>
    <name evidence="2" type="ORF">BZL30_4325</name>
</gene>
<dbReference type="EMBL" id="MVBM01000003">
    <property type="protein sequence ID" value="OOK76472.1"/>
    <property type="molecule type" value="Genomic_DNA"/>
</dbReference>
<dbReference type="AlphaFoldDB" id="A0A1V3XBD0"/>
<evidence type="ECO:0000313" key="3">
    <source>
        <dbReference type="Proteomes" id="UP000189229"/>
    </source>
</evidence>
<feature type="domain" description="Maltogenic amylase-like C-terminal" evidence="1">
    <location>
        <begin position="2"/>
        <end position="50"/>
    </location>
</feature>
<dbReference type="Pfam" id="PF16657">
    <property type="entry name" value="Malt_amylase_C"/>
    <property type="match status" value="1"/>
</dbReference>
<keyword evidence="2" id="KW-0413">Isomerase</keyword>
<protein>
    <submittedName>
        <fullName evidence="2">Maltose alpha-D-glucosyltransferase domain protein</fullName>
        <ecNumber evidence="2">5.4.99.16</ecNumber>
    </submittedName>
</protein>
<reference evidence="2 3" key="1">
    <citation type="submission" date="2017-02" db="EMBL/GenBank/DDBJ databases">
        <title>Complete genome sequences of Mycobacterium kansasii strains isolated from rhesus macaques.</title>
        <authorList>
            <person name="Panda A."/>
            <person name="Nagaraj S."/>
            <person name="Zhao X."/>
            <person name="Tettelin H."/>
            <person name="Detolla L.J."/>
        </authorList>
    </citation>
    <scope>NUCLEOTIDE SEQUENCE [LARGE SCALE GENOMIC DNA]</scope>
    <source>
        <strain evidence="2 3">11-3813</strain>
    </source>
</reference>
<dbReference type="EC" id="5.4.99.16" evidence="2"/>
<name>A0A1V3XBD0_MYCKA</name>
<dbReference type="Gene3D" id="2.60.40.1180">
    <property type="entry name" value="Golgi alpha-mannosidase II"/>
    <property type="match status" value="1"/>
</dbReference>
<sequence>MNNLSRFPQPIELNLQQWNSYTPIELTGHVEFPVSASALPADPAGHGFYWFQLSRTEENA</sequence>
<comment type="caution">
    <text evidence="2">The sequence shown here is derived from an EMBL/GenBank/DDBJ whole genome shotgun (WGS) entry which is preliminary data.</text>
</comment>
<evidence type="ECO:0000313" key="2">
    <source>
        <dbReference type="EMBL" id="OOK76472.1"/>
    </source>
</evidence>
<accession>A0A1V3XBD0</accession>
<dbReference type="InterPro" id="IPR013780">
    <property type="entry name" value="Glyco_hydro_b"/>
</dbReference>
<dbReference type="SUPFAM" id="SSF51011">
    <property type="entry name" value="Glycosyl hydrolase domain"/>
    <property type="match status" value="1"/>
</dbReference>
<dbReference type="GO" id="GO:0047471">
    <property type="term" value="F:maltose alpha-D-glucosyltransferase activity"/>
    <property type="evidence" value="ECO:0007669"/>
    <property type="project" value="UniProtKB-EC"/>
</dbReference>
<dbReference type="GO" id="GO:0016740">
    <property type="term" value="F:transferase activity"/>
    <property type="evidence" value="ECO:0007669"/>
    <property type="project" value="UniProtKB-KW"/>
</dbReference>
<dbReference type="InterPro" id="IPR032091">
    <property type="entry name" value="Malt_amylase-like_C"/>
</dbReference>